<keyword evidence="1" id="KW-0812">Transmembrane</keyword>
<feature type="transmembrane region" description="Helical" evidence="1">
    <location>
        <begin position="344"/>
        <end position="362"/>
    </location>
</feature>
<feature type="transmembrane region" description="Helical" evidence="1">
    <location>
        <begin position="313"/>
        <end position="332"/>
    </location>
</feature>
<evidence type="ECO:0008006" key="4">
    <source>
        <dbReference type="Google" id="ProtNLM"/>
    </source>
</evidence>
<dbReference type="SUPFAM" id="SSF48452">
    <property type="entry name" value="TPR-like"/>
    <property type="match status" value="1"/>
</dbReference>
<gene>
    <name evidence="2" type="ORF">ACJDU8_15905</name>
</gene>
<reference evidence="2 3" key="1">
    <citation type="submission" date="2024-11" db="EMBL/GenBank/DDBJ databases">
        <authorList>
            <person name="Heng Y.C."/>
            <person name="Lim A.C.H."/>
            <person name="Lee J.K.Y."/>
            <person name="Kittelmann S."/>
        </authorList>
    </citation>
    <scope>NUCLEOTIDE SEQUENCE [LARGE SCALE GENOMIC DNA]</scope>
    <source>
        <strain evidence="2 3">WILCCON 0269</strain>
    </source>
</reference>
<accession>A0ABW8SLV9</accession>
<organism evidence="2 3">
    <name type="scientific">Candidatus Clostridium eludens</name>
    <dbReference type="NCBI Taxonomy" id="3381663"/>
    <lineage>
        <taxon>Bacteria</taxon>
        <taxon>Bacillati</taxon>
        <taxon>Bacillota</taxon>
        <taxon>Clostridia</taxon>
        <taxon>Eubacteriales</taxon>
        <taxon>Clostridiaceae</taxon>
        <taxon>Clostridium</taxon>
    </lineage>
</organism>
<keyword evidence="1" id="KW-0472">Membrane</keyword>
<evidence type="ECO:0000313" key="3">
    <source>
        <dbReference type="Proteomes" id="UP001623660"/>
    </source>
</evidence>
<dbReference type="Gene3D" id="1.25.40.10">
    <property type="entry name" value="Tetratricopeptide repeat domain"/>
    <property type="match status" value="1"/>
</dbReference>
<evidence type="ECO:0000313" key="2">
    <source>
        <dbReference type="EMBL" id="MFL0197032.1"/>
    </source>
</evidence>
<protein>
    <recommendedName>
        <fullName evidence="4">Tetratricopeptide repeat protein</fullName>
    </recommendedName>
</protein>
<keyword evidence="3" id="KW-1185">Reference proteome</keyword>
<dbReference type="RefSeq" id="WP_406793136.1">
    <property type="nucleotide sequence ID" value="NZ_JBJHZX010000024.1"/>
</dbReference>
<evidence type="ECO:0000256" key="1">
    <source>
        <dbReference type="SAM" id="Phobius"/>
    </source>
</evidence>
<keyword evidence="1" id="KW-1133">Transmembrane helix</keyword>
<proteinExistence type="predicted"/>
<name>A0ABW8SLV9_9CLOT</name>
<feature type="transmembrane region" description="Helical" evidence="1">
    <location>
        <begin position="285"/>
        <end position="307"/>
    </location>
</feature>
<dbReference type="InterPro" id="IPR011990">
    <property type="entry name" value="TPR-like_helical_dom_sf"/>
</dbReference>
<comment type="caution">
    <text evidence="2">The sequence shown here is derived from an EMBL/GenBank/DDBJ whole genome shotgun (WGS) entry which is preliminary data.</text>
</comment>
<dbReference type="Proteomes" id="UP001623660">
    <property type="component" value="Unassembled WGS sequence"/>
</dbReference>
<dbReference type="EMBL" id="JBJHZX010000024">
    <property type="protein sequence ID" value="MFL0197032.1"/>
    <property type="molecule type" value="Genomic_DNA"/>
</dbReference>
<sequence length="363" mass="41909">MNCINLEMAFGEYKIGKISLIEFLRILPDEKERAFEEWMVRLISETVSIEKDLIKILEENQESLKVLYNAFYCICTYYRKEKNIIKYKEILARYEYCFSENPTYSYLKAMCLMQRGTEADIKEAIKLSQKSMEYVPDNVGIIHCYTEVVAKAFEENILSLKNNKLKLNEAKKLLLSKVLRETYDYAKFHCTYGRLLGISGNYIEAAKEIISAIDKEISDGNYYSLRMAEYQRYLIQVTSKNYEKAILQFEDYNSNMDRWNREMGANIANSIEKVQGALNKNLESLGFFAALVSFIIASVQILTNLNFEDAFELILALGGTMMIVLSGFGIILNGCMYIKRSKVVFVMGVITIILALVIHKFIQ</sequence>